<sequence>MGIAALNGTEESDEAAAMDMNLEVVTIPVTDVDRAFRFYQSLGWRLDADYEAKPGGYRIVQFTPPGSGCSIQFGREVTPAAAGSAQNTYLVVRDIATTRAWLTSKGVEVSEIFHRVYDTGDQVQVEGPDPHSPSYHSFATFSDPDGNGWLLQQVQVRETGR</sequence>
<evidence type="ECO:0000313" key="2">
    <source>
        <dbReference type="EMBL" id="GGX69773.1"/>
    </source>
</evidence>
<reference evidence="2" key="2">
    <citation type="submission" date="2020-09" db="EMBL/GenBank/DDBJ databases">
        <authorList>
            <person name="Sun Q."/>
            <person name="Ohkuma M."/>
        </authorList>
    </citation>
    <scope>NUCLEOTIDE SEQUENCE</scope>
    <source>
        <strain evidence="2">JCM 4956</strain>
    </source>
</reference>
<dbReference type="InterPro" id="IPR037523">
    <property type="entry name" value="VOC_core"/>
</dbReference>
<dbReference type="Pfam" id="PF00903">
    <property type="entry name" value="Glyoxalase"/>
    <property type="match status" value="1"/>
</dbReference>
<comment type="caution">
    <text evidence="2">The sequence shown here is derived from an EMBL/GenBank/DDBJ whole genome shotgun (WGS) entry which is preliminary data.</text>
</comment>
<dbReference type="InterPro" id="IPR029068">
    <property type="entry name" value="Glyas_Bleomycin-R_OHBP_Dase"/>
</dbReference>
<dbReference type="Gene3D" id="3.10.180.10">
    <property type="entry name" value="2,3-Dihydroxybiphenyl 1,2-Dioxygenase, domain 1"/>
    <property type="match status" value="1"/>
</dbReference>
<dbReference type="RefSeq" id="WP_190037064.1">
    <property type="nucleotide sequence ID" value="NZ_BMWD01000014.1"/>
</dbReference>
<dbReference type="PROSITE" id="PS51819">
    <property type="entry name" value="VOC"/>
    <property type="match status" value="1"/>
</dbReference>
<evidence type="ECO:0000313" key="3">
    <source>
        <dbReference type="Proteomes" id="UP000645555"/>
    </source>
</evidence>
<feature type="domain" description="VOC" evidence="1">
    <location>
        <begin position="21"/>
        <end position="154"/>
    </location>
</feature>
<gene>
    <name evidence="2" type="ORF">GCM10010515_41780</name>
</gene>
<dbReference type="AlphaFoldDB" id="A0A918KQN9"/>
<dbReference type="EMBL" id="BMWD01000014">
    <property type="protein sequence ID" value="GGX69773.1"/>
    <property type="molecule type" value="Genomic_DNA"/>
</dbReference>
<organism evidence="2 3">
    <name type="scientific">Streptomyces fructofermentans</name>
    <dbReference type="NCBI Taxonomy" id="152141"/>
    <lineage>
        <taxon>Bacteria</taxon>
        <taxon>Bacillati</taxon>
        <taxon>Actinomycetota</taxon>
        <taxon>Actinomycetes</taxon>
        <taxon>Kitasatosporales</taxon>
        <taxon>Streptomycetaceae</taxon>
        <taxon>Streptomyces</taxon>
    </lineage>
</organism>
<dbReference type="SUPFAM" id="SSF54593">
    <property type="entry name" value="Glyoxalase/Bleomycin resistance protein/Dihydroxybiphenyl dioxygenase"/>
    <property type="match status" value="1"/>
</dbReference>
<accession>A0A918KQN9</accession>
<dbReference type="InterPro" id="IPR004360">
    <property type="entry name" value="Glyas_Fos-R_dOase_dom"/>
</dbReference>
<protein>
    <recommendedName>
        <fullName evidence="1">VOC domain-containing protein</fullName>
    </recommendedName>
</protein>
<keyword evidence="3" id="KW-1185">Reference proteome</keyword>
<reference evidence="2" key="1">
    <citation type="journal article" date="2014" name="Int. J. Syst. Evol. Microbiol.">
        <title>Complete genome sequence of Corynebacterium casei LMG S-19264T (=DSM 44701T), isolated from a smear-ripened cheese.</title>
        <authorList>
            <consortium name="US DOE Joint Genome Institute (JGI-PGF)"/>
            <person name="Walter F."/>
            <person name="Albersmeier A."/>
            <person name="Kalinowski J."/>
            <person name="Ruckert C."/>
        </authorList>
    </citation>
    <scope>NUCLEOTIDE SEQUENCE</scope>
    <source>
        <strain evidence="2">JCM 4956</strain>
    </source>
</reference>
<name>A0A918KQN9_9ACTN</name>
<proteinExistence type="predicted"/>
<evidence type="ECO:0000259" key="1">
    <source>
        <dbReference type="PROSITE" id="PS51819"/>
    </source>
</evidence>
<dbReference type="Proteomes" id="UP000645555">
    <property type="component" value="Unassembled WGS sequence"/>
</dbReference>